<feature type="non-terminal residue" evidence="2">
    <location>
        <position position="1"/>
    </location>
</feature>
<feature type="region of interest" description="Disordered" evidence="1">
    <location>
        <begin position="155"/>
        <end position="196"/>
    </location>
</feature>
<evidence type="ECO:0000313" key="2">
    <source>
        <dbReference type="EMBL" id="KAF0329275.1"/>
    </source>
</evidence>
<gene>
    <name evidence="2" type="ORF">GQ607_003584</name>
</gene>
<proteinExistence type="predicted"/>
<accession>A0A8H3ZY43</accession>
<comment type="caution">
    <text evidence="2">The sequence shown here is derived from an EMBL/GenBank/DDBJ whole genome shotgun (WGS) entry which is preliminary data.</text>
</comment>
<dbReference type="AlphaFoldDB" id="A0A8H3ZY43"/>
<protein>
    <submittedName>
        <fullName evidence="2">Uncharacterized protein</fullName>
    </submittedName>
</protein>
<name>A0A8H3ZY43_9PEZI</name>
<evidence type="ECO:0000313" key="3">
    <source>
        <dbReference type="Proteomes" id="UP000434172"/>
    </source>
</evidence>
<sequence>VTGLRGHPSFSFHPKIPSYPPLPHPPPSSPQRRTKAQGASQPSPASPGSVPVLVPPNTPSQFRPAEQEQCSHCSPTRSPSLFSAWPGLWSARTCTGTCLAQLAHTLSHCTALLLLGTAGTAAAAATSLLGAPSIHPFQSFVSCPLSSSLSISFPSSPSSPKSPFSPSFSTRPIPHRRRGASAEPFTSTSSALPRLPVATGTSRSFENFSTRRPQHNLVTCRQGIFGP</sequence>
<reference evidence="2 3" key="1">
    <citation type="submission" date="2019-12" db="EMBL/GenBank/DDBJ databases">
        <title>A genome sequence resource for the geographically widespread anthracnose pathogen Colletotrichum asianum.</title>
        <authorList>
            <person name="Meng Y."/>
        </authorList>
    </citation>
    <scope>NUCLEOTIDE SEQUENCE [LARGE SCALE GENOMIC DNA]</scope>
    <source>
        <strain evidence="2 3">ICMP 18580</strain>
    </source>
</reference>
<feature type="compositionally biased region" description="Low complexity" evidence="1">
    <location>
        <begin position="36"/>
        <end position="51"/>
    </location>
</feature>
<keyword evidence="3" id="KW-1185">Reference proteome</keyword>
<organism evidence="2 3">
    <name type="scientific">Colletotrichum asianum</name>
    <dbReference type="NCBI Taxonomy" id="702518"/>
    <lineage>
        <taxon>Eukaryota</taxon>
        <taxon>Fungi</taxon>
        <taxon>Dikarya</taxon>
        <taxon>Ascomycota</taxon>
        <taxon>Pezizomycotina</taxon>
        <taxon>Sordariomycetes</taxon>
        <taxon>Hypocreomycetidae</taxon>
        <taxon>Glomerellales</taxon>
        <taxon>Glomerellaceae</taxon>
        <taxon>Colletotrichum</taxon>
        <taxon>Colletotrichum gloeosporioides species complex</taxon>
    </lineage>
</organism>
<dbReference type="EMBL" id="WOWK01000013">
    <property type="protein sequence ID" value="KAF0329275.1"/>
    <property type="molecule type" value="Genomic_DNA"/>
</dbReference>
<evidence type="ECO:0000256" key="1">
    <source>
        <dbReference type="SAM" id="MobiDB-lite"/>
    </source>
</evidence>
<feature type="compositionally biased region" description="Low complexity" evidence="1">
    <location>
        <begin position="155"/>
        <end position="169"/>
    </location>
</feature>
<feature type="compositionally biased region" description="Pro residues" evidence="1">
    <location>
        <begin position="17"/>
        <end position="29"/>
    </location>
</feature>
<dbReference type="Proteomes" id="UP000434172">
    <property type="component" value="Unassembled WGS sequence"/>
</dbReference>
<feature type="region of interest" description="Disordered" evidence="1">
    <location>
        <begin position="1"/>
        <end position="51"/>
    </location>
</feature>